<organism evidence="1 2">
    <name type="scientific">Herminiimonas contaminans</name>
    <dbReference type="NCBI Taxonomy" id="1111140"/>
    <lineage>
        <taxon>Bacteria</taxon>
        <taxon>Pseudomonadati</taxon>
        <taxon>Pseudomonadota</taxon>
        <taxon>Betaproteobacteria</taxon>
        <taxon>Burkholderiales</taxon>
        <taxon>Oxalobacteraceae</taxon>
        <taxon>Herminiimonas</taxon>
    </lineage>
</organism>
<accession>A0ABS0EQV4</accession>
<reference evidence="1 2" key="1">
    <citation type="submission" date="2020-11" db="EMBL/GenBank/DDBJ databases">
        <title>WGS of Herminiimonas contaminans strain Marseille-Q4544 isolated from planarians Schmidtea mediterranea.</title>
        <authorList>
            <person name="Kangale L."/>
        </authorList>
    </citation>
    <scope>NUCLEOTIDE SEQUENCE [LARGE SCALE GENOMIC DNA]</scope>
    <source>
        <strain evidence="1 2">Marseille-Q4544</strain>
    </source>
</reference>
<protein>
    <submittedName>
        <fullName evidence="1">Uncharacterized protein</fullName>
    </submittedName>
</protein>
<name>A0ABS0EQV4_9BURK</name>
<sequence length="46" mass="5462">MTTEARKIRQAYEEGKAFRQPEIDRLKAEIVELKRQLSEQQQKESA</sequence>
<gene>
    <name evidence="1" type="ORF">IXC47_05945</name>
</gene>
<keyword evidence="2" id="KW-1185">Reference proteome</keyword>
<dbReference type="Proteomes" id="UP000657372">
    <property type="component" value="Unassembled WGS sequence"/>
</dbReference>
<dbReference type="RefSeq" id="WP_195874972.1">
    <property type="nucleotide sequence ID" value="NZ_JADOEL010000003.1"/>
</dbReference>
<dbReference type="Pfam" id="PF04508">
    <property type="entry name" value="Pox_A_type_inc"/>
    <property type="match status" value="1"/>
</dbReference>
<dbReference type="InterPro" id="IPR007596">
    <property type="entry name" value="Pox_A_type_inc"/>
</dbReference>
<comment type="caution">
    <text evidence="1">The sequence shown here is derived from an EMBL/GenBank/DDBJ whole genome shotgun (WGS) entry which is preliminary data.</text>
</comment>
<proteinExistence type="predicted"/>
<evidence type="ECO:0000313" key="2">
    <source>
        <dbReference type="Proteomes" id="UP000657372"/>
    </source>
</evidence>
<evidence type="ECO:0000313" key="1">
    <source>
        <dbReference type="EMBL" id="MBF8177217.1"/>
    </source>
</evidence>
<dbReference type="EMBL" id="JADOEL010000003">
    <property type="protein sequence ID" value="MBF8177217.1"/>
    <property type="molecule type" value="Genomic_DNA"/>
</dbReference>